<dbReference type="EMBL" id="CDMZ01005296">
    <property type="protein sequence ID" value="CEM52598.1"/>
    <property type="molecule type" value="Genomic_DNA"/>
</dbReference>
<proteinExistence type="predicted"/>
<organism evidence="2">
    <name type="scientific">Chromera velia CCMP2878</name>
    <dbReference type="NCBI Taxonomy" id="1169474"/>
    <lineage>
        <taxon>Eukaryota</taxon>
        <taxon>Sar</taxon>
        <taxon>Alveolata</taxon>
        <taxon>Colpodellida</taxon>
        <taxon>Chromeraceae</taxon>
        <taxon>Chromera</taxon>
    </lineage>
</organism>
<feature type="compositionally biased region" description="Pro residues" evidence="1">
    <location>
        <begin position="405"/>
        <end position="423"/>
    </location>
</feature>
<feature type="compositionally biased region" description="Low complexity" evidence="1">
    <location>
        <begin position="461"/>
        <end position="479"/>
    </location>
</feature>
<gene>
    <name evidence="2" type="ORF">Cvel_11381</name>
</gene>
<feature type="region of interest" description="Disordered" evidence="1">
    <location>
        <begin position="106"/>
        <end position="151"/>
    </location>
</feature>
<sequence length="501" mass="52865">MVVLPARLCNLQQTLDNSYSVYGGEGDKGQGPRVGSDTPPPPEVQKSALLNLGQRGSNPPAARSKHGLIVGPGGAATGPEGVAAPYPFDARSQLCLCRPIIGSQSWEPRGQPPGVAGRRFEDTCRGPLPSQSHRQVLLPSPPSQTSPPNLRLPIPEPRLVYGKLLIDAAVDLEKFKFEGLKVPDLSGLTGGKEDLLKGGKDGTGELLRYFVAPPALNETVPVFGSKEWTLEFGCFEVDNDIRGFFILDVQPTKEDLGVILGGTNMVFTNLPDGLVQCETFDGGFFGIAPVDGGLRCVVGADEPTPPNIDVDETEVIGRMTSPLNGRFSDKTQFTLGDNFAGVMMTGAAGNSTFTNDFGVPSSCAIFGDVFVDGPKGAKFFVGPPPNAKGEKDTKESEESDEAALPNPPASPEDPPPEAPPLSQPPWRRSSPGKSRRLHRTEENQPEPDAAAAPDPMPAPVSAPAAEPNSASASASASSDIPNRASTHDQEHQNPSPSEQES</sequence>
<name>A0A0G4I6P3_9ALVE</name>
<evidence type="ECO:0000313" key="2">
    <source>
        <dbReference type="EMBL" id="CEM52598.1"/>
    </source>
</evidence>
<accession>A0A0G4I6P3</accession>
<feature type="region of interest" description="Disordered" evidence="1">
    <location>
        <begin position="380"/>
        <end position="501"/>
    </location>
</feature>
<protein>
    <submittedName>
        <fullName evidence="2">Uncharacterized protein</fullName>
    </submittedName>
</protein>
<feature type="region of interest" description="Disordered" evidence="1">
    <location>
        <begin position="20"/>
        <end position="73"/>
    </location>
</feature>
<reference evidence="2" key="1">
    <citation type="submission" date="2014-11" db="EMBL/GenBank/DDBJ databases">
        <authorList>
            <person name="Otto D Thomas"/>
            <person name="Naeem Raeece"/>
        </authorList>
    </citation>
    <scope>NUCLEOTIDE SEQUENCE</scope>
</reference>
<dbReference type="VEuPathDB" id="CryptoDB:Cvel_11381"/>
<evidence type="ECO:0000256" key="1">
    <source>
        <dbReference type="SAM" id="MobiDB-lite"/>
    </source>
</evidence>
<dbReference type="AlphaFoldDB" id="A0A0G4I6P3"/>
<feature type="compositionally biased region" description="Polar residues" evidence="1">
    <location>
        <begin position="492"/>
        <end position="501"/>
    </location>
</feature>